<evidence type="ECO:0000256" key="1">
    <source>
        <dbReference type="ARBA" id="ARBA00000900"/>
    </source>
</evidence>
<comment type="caution">
    <text evidence="9">The sequence shown here is derived from an EMBL/GenBank/DDBJ whole genome shotgun (WGS) entry which is preliminary data.</text>
</comment>
<dbReference type="PANTHER" id="PTHR46077">
    <property type="entry name" value="E3 UBIQUITIN-PROTEIN LIGASE TOPORS"/>
    <property type="match status" value="1"/>
</dbReference>
<evidence type="ECO:0000259" key="8">
    <source>
        <dbReference type="PROSITE" id="PS50089"/>
    </source>
</evidence>
<keyword evidence="3" id="KW-0808">Transferase</keyword>
<feature type="region of interest" description="Disordered" evidence="7">
    <location>
        <begin position="232"/>
        <end position="260"/>
    </location>
</feature>
<keyword evidence="4" id="KW-0805">Transcription regulation</keyword>
<dbReference type="InterPro" id="IPR013083">
    <property type="entry name" value="Znf_RING/FYVE/PHD"/>
</dbReference>
<feature type="compositionally biased region" description="Basic and acidic residues" evidence="7">
    <location>
        <begin position="250"/>
        <end position="259"/>
    </location>
</feature>
<evidence type="ECO:0000313" key="9">
    <source>
        <dbReference type="EMBL" id="KAL1884126.1"/>
    </source>
</evidence>
<keyword evidence="6" id="KW-0863">Zinc-finger</keyword>
<feature type="compositionally biased region" description="Basic residues" evidence="7">
    <location>
        <begin position="148"/>
        <end position="159"/>
    </location>
</feature>
<feature type="compositionally biased region" description="Polar residues" evidence="7">
    <location>
        <begin position="232"/>
        <end position="241"/>
    </location>
</feature>
<proteinExistence type="predicted"/>
<dbReference type="PROSITE" id="PS50089">
    <property type="entry name" value="ZF_RING_2"/>
    <property type="match status" value="1"/>
</dbReference>
<evidence type="ECO:0000256" key="6">
    <source>
        <dbReference type="PROSITE-ProRule" id="PRU00175"/>
    </source>
</evidence>
<dbReference type="Proteomes" id="UP001586593">
    <property type="component" value="Unassembled WGS sequence"/>
</dbReference>
<feature type="region of interest" description="Disordered" evidence="7">
    <location>
        <begin position="148"/>
        <end position="172"/>
    </location>
</feature>
<dbReference type="SUPFAM" id="SSF57850">
    <property type="entry name" value="RING/U-box"/>
    <property type="match status" value="1"/>
</dbReference>
<evidence type="ECO:0000256" key="3">
    <source>
        <dbReference type="ARBA" id="ARBA00022679"/>
    </source>
</evidence>
<evidence type="ECO:0000256" key="4">
    <source>
        <dbReference type="ARBA" id="ARBA00023015"/>
    </source>
</evidence>
<evidence type="ECO:0000256" key="5">
    <source>
        <dbReference type="ARBA" id="ARBA00023163"/>
    </source>
</evidence>
<dbReference type="SMART" id="SM00184">
    <property type="entry name" value="RING"/>
    <property type="match status" value="1"/>
</dbReference>
<feature type="domain" description="RING-type" evidence="8">
    <location>
        <begin position="34"/>
        <end position="74"/>
    </location>
</feature>
<dbReference type="Pfam" id="PF13639">
    <property type="entry name" value="zf-RING_2"/>
    <property type="match status" value="1"/>
</dbReference>
<keyword evidence="10" id="KW-1185">Reference proteome</keyword>
<dbReference type="EC" id="2.3.2.27" evidence="2"/>
<dbReference type="InterPro" id="IPR001841">
    <property type="entry name" value="Znf_RING"/>
</dbReference>
<name>A0ABR3Y861_9PEZI</name>
<comment type="catalytic activity">
    <reaction evidence="1">
        <text>S-ubiquitinyl-[E2 ubiquitin-conjugating enzyme]-L-cysteine + [acceptor protein]-L-lysine = [E2 ubiquitin-conjugating enzyme]-L-cysteine + N(6)-ubiquitinyl-[acceptor protein]-L-lysine.</text>
        <dbReference type="EC" id="2.3.2.27"/>
    </reaction>
</comment>
<organism evidence="9 10">
    <name type="scientific">Phialemonium thermophilum</name>
    <dbReference type="NCBI Taxonomy" id="223376"/>
    <lineage>
        <taxon>Eukaryota</taxon>
        <taxon>Fungi</taxon>
        <taxon>Dikarya</taxon>
        <taxon>Ascomycota</taxon>
        <taxon>Pezizomycotina</taxon>
        <taxon>Sordariomycetes</taxon>
        <taxon>Sordariomycetidae</taxon>
        <taxon>Cephalothecales</taxon>
        <taxon>Cephalothecaceae</taxon>
        <taxon>Phialemonium</taxon>
    </lineage>
</organism>
<gene>
    <name evidence="9" type="ORF">VTK73DRAFT_6795</name>
</gene>
<evidence type="ECO:0000256" key="2">
    <source>
        <dbReference type="ARBA" id="ARBA00012483"/>
    </source>
</evidence>
<dbReference type="Gene3D" id="3.30.40.10">
    <property type="entry name" value="Zinc/RING finger domain, C3HC4 (zinc finger)"/>
    <property type="match status" value="1"/>
</dbReference>
<protein>
    <recommendedName>
        <fullName evidence="2">RING-type E3 ubiquitin transferase</fullName>
        <ecNumber evidence="2">2.3.2.27</ecNumber>
    </recommendedName>
</protein>
<feature type="compositionally biased region" description="Basic and acidic residues" evidence="7">
    <location>
        <begin position="334"/>
        <end position="343"/>
    </location>
</feature>
<reference evidence="9 10" key="1">
    <citation type="journal article" date="2024" name="Commun. Biol.">
        <title>Comparative genomic analysis of thermophilic fungi reveals convergent evolutionary adaptations and gene losses.</title>
        <authorList>
            <person name="Steindorff A.S."/>
            <person name="Aguilar-Pontes M.V."/>
            <person name="Robinson A.J."/>
            <person name="Andreopoulos B."/>
            <person name="LaButti K."/>
            <person name="Kuo A."/>
            <person name="Mondo S."/>
            <person name="Riley R."/>
            <person name="Otillar R."/>
            <person name="Haridas S."/>
            <person name="Lipzen A."/>
            <person name="Grimwood J."/>
            <person name="Schmutz J."/>
            <person name="Clum A."/>
            <person name="Reid I.D."/>
            <person name="Moisan M.C."/>
            <person name="Butler G."/>
            <person name="Nguyen T.T.M."/>
            <person name="Dewar K."/>
            <person name="Conant G."/>
            <person name="Drula E."/>
            <person name="Henrissat B."/>
            <person name="Hansel C."/>
            <person name="Singer S."/>
            <person name="Hutchinson M.I."/>
            <person name="de Vries R.P."/>
            <person name="Natvig D.O."/>
            <person name="Powell A.J."/>
            <person name="Tsang A."/>
            <person name="Grigoriev I.V."/>
        </authorList>
    </citation>
    <scope>NUCLEOTIDE SEQUENCE [LARGE SCALE GENOMIC DNA]</scope>
    <source>
        <strain evidence="9 10">ATCC 24622</strain>
    </source>
</reference>
<dbReference type="PANTHER" id="PTHR46077:SF1">
    <property type="entry name" value="TOP1 BINDING ARGININE_SERINE RICH PROTEIN, E3 UBIQUITIN LIGASE"/>
    <property type="match status" value="1"/>
</dbReference>
<evidence type="ECO:0000313" key="10">
    <source>
        <dbReference type="Proteomes" id="UP001586593"/>
    </source>
</evidence>
<keyword evidence="6" id="KW-0479">Metal-binding</keyword>
<feature type="region of interest" description="Disordered" evidence="7">
    <location>
        <begin position="331"/>
        <end position="368"/>
    </location>
</feature>
<keyword evidence="6" id="KW-0862">Zinc</keyword>
<evidence type="ECO:0000256" key="7">
    <source>
        <dbReference type="SAM" id="MobiDB-lite"/>
    </source>
</evidence>
<sequence length="415" mass="47367">MDADLESEDIKTQVLRATLEEISTLRAEDTAECCVICLEEISEPSTAHPCGHANFDFLCLVSWTQRSPACPLCKATICEIRYGCSVTSDSGTIGSPKVYRVPGPQDRALDTASSSASQSSELLSGDLSHRLYGHYFFGRHRSDHHGRTPYRGVGFRRRRDSTTLGPTPTPDEAISRRRHVYRNQLYSMHVGSNRVSQYRDLTPELFASDHNLVSRARQWIRRELQVFEFLSSDNSPPTTHNDGARWSQFSRRETADERTRRRRANNAEFLLEYTIAILKTVDTQGSAGQAESMLADFLGRDCARLFLHELRSWLRSPFGSLEAWDRAVQYPEGRSGERGSAPRREKRSRQVATDDEESSSRGRCDSDLTQSLRYRGDCWRPRKRRTPEWPPRGVYGVPNRRLNLERDSRFGQALD</sequence>
<keyword evidence="5" id="KW-0804">Transcription</keyword>
<accession>A0ABR3Y861</accession>
<dbReference type="EMBL" id="JAZHXJ010000004">
    <property type="protein sequence ID" value="KAL1884126.1"/>
    <property type="molecule type" value="Genomic_DNA"/>
</dbReference>